<organism evidence="2 3">
    <name type="scientific">Neolewinella xylanilytica</name>
    <dbReference type="NCBI Taxonomy" id="1514080"/>
    <lineage>
        <taxon>Bacteria</taxon>
        <taxon>Pseudomonadati</taxon>
        <taxon>Bacteroidota</taxon>
        <taxon>Saprospiria</taxon>
        <taxon>Saprospirales</taxon>
        <taxon>Lewinellaceae</taxon>
        <taxon>Neolewinella</taxon>
    </lineage>
</organism>
<evidence type="ECO:0000313" key="3">
    <source>
        <dbReference type="Proteomes" id="UP000237662"/>
    </source>
</evidence>
<evidence type="ECO:0000313" key="2">
    <source>
        <dbReference type="EMBL" id="PPK88169.1"/>
    </source>
</evidence>
<keyword evidence="1" id="KW-0732">Signal</keyword>
<keyword evidence="3" id="KW-1185">Reference proteome</keyword>
<sequence length="416" mass="46961">MRFLILLTLSWFVCLPRAGAQCPDGLEKYLTGFSGLEAGAFSFLDDQLDSVSVLGYGEDTHGSAEFTLLAGELLKYLVEQHRFTGIVLETMVGEGAYLDAYVQGERDDRDYLLNEINSSWRYRTEEFVALLEWMRAYNVGHPDRPIHLYGSEMQFVQSDARLVADYLSALGHEVEVAAYDKHLWQRFSPEEKAALFNNYRQLLDYVTVHGPELVTASSRDAYEDMLRHVEVIGQFVLVINQPRERHKHDLRDLYAAENLLLLLRDGSRDVRLLYWAHNAHVGDWVSNGQVDVTGHQLAKRMGRGYYGLATDFGNGEFVALAPRGEVWADQVISFELDPTTFTSCLARTGKPYSFLDLRAARKDPALKASLSGPLKVMAGAGAQYYGQPTIEENMGSAFDGILYLDRVQPINRLPRE</sequence>
<dbReference type="Gene3D" id="3.40.1660.10">
    <property type="entry name" value="EreA-like (biosynthetic domain)"/>
    <property type="match status" value="1"/>
</dbReference>
<dbReference type="Gene3D" id="3.30.1870.10">
    <property type="entry name" value="EreA-like, domain 2"/>
    <property type="match status" value="1"/>
</dbReference>
<feature type="chain" id="PRO_5015590868" evidence="1">
    <location>
        <begin position="21"/>
        <end position="416"/>
    </location>
</feature>
<protein>
    <submittedName>
        <fullName evidence="2">Erythromycin esterase-like protein</fullName>
    </submittedName>
</protein>
<evidence type="ECO:0000256" key="1">
    <source>
        <dbReference type="SAM" id="SignalP"/>
    </source>
</evidence>
<feature type="signal peptide" evidence="1">
    <location>
        <begin position="1"/>
        <end position="20"/>
    </location>
</feature>
<name>A0A2S6I9N2_9BACT</name>
<dbReference type="InterPro" id="IPR052036">
    <property type="entry name" value="Hydrolase/PRTase-associated"/>
</dbReference>
<gene>
    <name evidence="2" type="ORF">CLV84_1134</name>
</gene>
<proteinExistence type="predicted"/>
<accession>A0A2S6I9N2</accession>
<dbReference type="InterPro" id="IPR007815">
    <property type="entry name" value="Emycin_Estase"/>
</dbReference>
<dbReference type="Pfam" id="PF05139">
    <property type="entry name" value="Erythro_esteras"/>
    <property type="match status" value="1"/>
</dbReference>
<dbReference type="OrthoDB" id="9810066at2"/>
<dbReference type="Gene3D" id="1.20.1440.30">
    <property type="entry name" value="Biosynthetic Protein domain"/>
    <property type="match status" value="1"/>
</dbReference>
<dbReference type="PANTHER" id="PTHR31299">
    <property type="entry name" value="ESTERASE, PUTATIVE (AFU_ORTHOLOGUE AFUA_1G05850)-RELATED"/>
    <property type="match status" value="1"/>
</dbReference>
<dbReference type="RefSeq" id="WP_104418742.1">
    <property type="nucleotide sequence ID" value="NZ_PTJC01000005.1"/>
</dbReference>
<dbReference type="GO" id="GO:0046677">
    <property type="term" value="P:response to antibiotic"/>
    <property type="evidence" value="ECO:0007669"/>
    <property type="project" value="InterPro"/>
</dbReference>
<reference evidence="2 3" key="1">
    <citation type="submission" date="2018-02" db="EMBL/GenBank/DDBJ databases">
        <title>Genomic Encyclopedia of Archaeal and Bacterial Type Strains, Phase II (KMG-II): from individual species to whole genera.</title>
        <authorList>
            <person name="Goeker M."/>
        </authorList>
    </citation>
    <scope>NUCLEOTIDE SEQUENCE [LARGE SCALE GENOMIC DNA]</scope>
    <source>
        <strain evidence="2 3">DSM 29526</strain>
    </source>
</reference>
<dbReference type="AlphaFoldDB" id="A0A2S6I9N2"/>
<dbReference type="PANTHER" id="PTHR31299:SF0">
    <property type="entry name" value="ESTERASE, PUTATIVE (AFU_ORTHOLOGUE AFUA_1G05850)-RELATED"/>
    <property type="match status" value="1"/>
</dbReference>
<dbReference type="Proteomes" id="UP000237662">
    <property type="component" value="Unassembled WGS sequence"/>
</dbReference>
<dbReference type="CDD" id="cd14728">
    <property type="entry name" value="Ere-like"/>
    <property type="match status" value="1"/>
</dbReference>
<comment type="caution">
    <text evidence="2">The sequence shown here is derived from an EMBL/GenBank/DDBJ whole genome shotgun (WGS) entry which is preliminary data.</text>
</comment>
<dbReference type="EMBL" id="PTJC01000005">
    <property type="protein sequence ID" value="PPK88169.1"/>
    <property type="molecule type" value="Genomic_DNA"/>
</dbReference>
<dbReference type="SUPFAM" id="SSF159501">
    <property type="entry name" value="EreA/ChaN-like"/>
    <property type="match status" value="1"/>
</dbReference>